<name>A0A8X6QI38_NEPPI</name>
<accession>A0A8X6QI38</accession>
<dbReference type="Proteomes" id="UP000887013">
    <property type="component" value="Unassembled WGS sequence"/>
</dbReference>
<keyword evidence="2" id="KW-1185">Reference proteome</keyword>
<dbReference type="EMBL" id="BMAW01031215">
    <property type="protein sequence ID" value="GFU20118.1"/>
    <property type="molecule type" value="Genomic_DNA"/>
</dbReference>
<gene>
    <name evidence="1" type="ORF">NPIL_151131</name>
</gene>
<evidence type="ECO:0000313" key="2">
    <source>
        <dbReference type="Proteomes" id="UP000887013"/>
    </source>
</evidence>
<organism evidence="1 2">
    <name type="scientific">Nephila pilipes</name>
    <name type="common">Giant wood spider</name>
    <name type="synonym">Nephila maculata</name>
    <dbReference type="NCBI Taxonomy" id="299642"/>
    <lineage>
        <taxon>Eukaryota</taxon>
        <taxon>Metazoa</taxon>
        <taxon>Ecdysozoa</taxon>
        <taxon>Arthropoda</taxon>
        <taxon>Chelicerata</taxon>
        <taxon>Arachnida</taxon>
        <taxon>Araneae</taxon>
        <taxon>Araneomorphae</taxon>
        <taxon>Entelegynae</taxon>
        <taxon>Araneoidea</taxon>
        <taxon>Nephilidae</taxon>
        <taxon>Nephila</taxon>
    </lineage>
</organism>
<evidence type="ECO:0000313" key="1">
    <source>
        <dbReference type="EMBL" id="GFU20118.1"/>
    </source>
</evidence>
<comment type="caution">
    <text evidence="1">The sequence shown here is derived from an EMBL/GenBank/DDBJ whole genome shotgun (WGS) entry which is preliminary data.</text>
</comment>
<dbReference type="AlphaFoldDB" id="A0A8X6QI38"/>
<protein>
    <submittedName>
        <fullName evidence="1">Uncharacterized protein</fullName>
    </submittedName>
</protein>
<reference evidence="1" key="1">
    <citation type="submission" date="2020-08" db="EMBL/GenBank/DDBJ databases">
        <title>Multicomponent nature underlies the extraordinary mechanical properties of spider dragline silk.</title>
        <authorList>
            <person name="Kono N."/>
            <person name="Nakamura H."/>
            <person name="Mori M."/>
            <person name="Yoshida Y."/>
            <person name="Ohtoshi R."/>
            <person name="Malay A.D."/>
            <person name="Moran D.A.P."/>
            <person name="Tomita M."/>
            <person name="Numata K."/>
            <person name="Arakawa K."/>
        </authorList>
    </citation>
    <scope>NUCLEOTIDE SEQUENCE</scope>
</reference>
<proteinExistence type="predicted"/>
<sequence>MPEATLNYLLISPNILRSRRNVCQWIENGSWPKNSLFRTKLDPVELSNLGTCRTWKDCATCMKKVNVDYRDYPQITLSIFLQTAALSQHN</sequence>